<name>A0A9D4HBN1_DREPO</name>
<comment type="caution">
    <text evidence="1">The sequence shown here is derived from an EMBL/GenBank/DDBJ whole genome shotgun (WGS) entry which is preliminary data.</text>
</comment>
<dbReference type="Proteomes" id="UP000828390">
    <property type="component" value="Unassembled WGS sequence"/>
</dbReference>
<reference evidence="1" key="2">
    <citation type="submission" date="2020-11" db="EMBL/GenBank/DDBJ databases">
        <authorList>
            <person name="McCartney M.A."/>
            <person name="Auch B."/>
            <person name="Kono T."/>
            <person name="Mallez S."/>
            <person name="Becker A."/>
            <person name="Gohl D.M."/>
            <person name="Silverstein K.A.T."/>
            <person name="Koren S."/>
            <person name="Bechman K.B."/>
            <person name="Herman A."/>
            <person name="Abrahante J.E."/>
            <person name="Garbe J."/>
        </authorList>
    </citation>
    <scope>NUCLEOTIDE SEQUENCE</scope>
    <source>
        <strain evidence="1">Duluth1</strain>
        <tissue evidence="1">Whole animal</tissue>
    </source>
</reference>
<protein>
    <submittedName>
        <fullName evidence="1">Uncharacterized protein</fullName>
    </submittedName>
</protein>
<dbReference type="EMBL" id="JAIWYP010000004">
    <property type="protein sequence ID" value="KAH3832075.1"/>
    <property type="molecule type" value="Genomic_DNA"/>
</dbReference>
<proteinExistence type="predicted"/>
<keyword evidence="2" id="KW-1185">Reference proteome</keyword>
<evidence type="ECO:0000313" key="1">
    <source>
        <dbReference type="EMBL" id="KAH3832075.1"/>
    </source>
</evidence>
<sequence>MTRILIKVDRIGCWLMHLQAVSDCLSLFAAANEQPRRNAPRRLSRFPDGCHVVRRSNQCRTRLSSDLVIWQTLMKSPKNTVGLIGGSGMTEKMQTFQPYLHM</sequence>
<dbReference type="AlphaFoldDB" id="A0A9D4HBN1"/>
<organism evidence="1 2">
    <name type="scientific">Dreissena polymorpha</name>
    <name type="common">Zebra mussel</name>
    <name type="synonym">Mytilus polymorpha</name>
    <dbReference type="NCBI Taxonomy" id="45954"/>
    <lineage>
        <taxon>Eukaryota</taxon>
        <taxon>Metazoa</taxon>
        <taxon>Spiralia</taxon>
        <taxon>Lophotrochozoa</taxon>
        <taxon>Mollusca</taxon>
        <taxon>Bivalvia</taxon>
        <taxon>Autobranchia</taxon>
        <taxon>Heteroconchia</taxon>
        <taxon>Euheterodonta</taxon>
        <taxon>Imparidentia</taxon>
        <taxon>Neoheterodontei</taxon>
        <taxon>Myida</taxon>
        <taxon>Dreissenoidea</taxon>
        <taxon>Dreissenidae</taxon>
        <taxon>Dreissena</taxon>
    </lineage>
</organism>
<accession>A0A9D4HBN1</accession>
<reference evidence="1" key="1">
    <citation type="journal article" date="2019" name="bioRxiv">
        <title>The Genome of the Zebra Mussel, Dreissena polymorpha: A Resource for Invasive Species Research.</title>
        <authorList>
            <person name="McCartney M.A."/>
            <person name="Auch B."/>
            <person name="Kono T."/>
            <person name="Mallez S."/>
            <person name="Zhang Y."/>
            <person name="Obille A."/>
            <person name="Becker A."/>
            <person name="Abrahante J.E."/>
            <person name="Garbe J."/>
            <person name="Badalamenti J.P."/>
            <person name="Herman A."/>
            <person name="Mangelson H."/>
            <person name="Liachko I."/>
            <person name="Sullivan S."/>
            <person name="Sone E.D."/>
            <person name="Koren S."/>
            <person name="Silverstein K.A.T."/>
            <person name="Beckman K.B."/>
            <person name="Gohl D.M."/>
        </authorList>
    </citation>
    <scope>NUCLEOTIDE SEQUENCE</scope>
    <source>
        <strain evidence="1">Duluth1</strain>
        <tissue evidence="1">Whole animal</tissue>
    </source>
</reference>
<gene>
    <name evidence="1" type="ORF">DPMN_105351</name>
</gene>
<evidence type="ECO:0000313" key="2">
    <source>
        <dbReference type="Proteomes" id="UP000828390"/>
    </source>
</evidence>